<feature type="compositionally biased region" description="Polar residues" evidence="1">
    <location>
        <begin position="138"/>
        <end position="152"/>
    </location>
</feature>
<feature type="compositionally biased region" description="Pro residues" evidence="1">
    <location>
        <begin position="399"/>
        <end position="417"/>
    </location>
</feature>
<dbReference type="EMBL" id="NBII01000002">
    <property type="protein sequence ID" value="PAV22317.1"/>
    <property type="molecule type" value="Genomic_DNA"/>
</dbReference>
<organism evidence="3 4">
    <name type="scientific">Pyrrhoderma noxium</name>
    <dbReference type="NCBI Taxonomy" id="2282107"/>
    <lineage>
        <taxon>Eukaryota</taxon>
        <taxon>Fungi</taxon>
        <taxon>Dikarya</taxon>
        <taxon>Basidiomycota</taxon>
        <taxon>Agaricomycotina</taxon>
        <taxon>Agaricomycetes</taxon>
        <taxon>Hymenochaetales</taxon>
        <taxon>Hymenochaetaceae</taxon>
        <taxon>Pyrrhoderma</taxon>
    </lineage>
</organism>
<feature type="transmembrane region" description="Helical" evidence="2">
    <location>
        <begin position="12"/>
        <end position="31"/>
    </location>
</feature>
<reference evidence="3 4" key="1">
    <citation type="journal article" date="2017" name="Mol. Ecol.">
        <title>Comparative and population genomic landscape of Phellinus noxius: A hypervariable fungus causing root rot in trees.</title>
        <authorList>
            <person name="Chung C.L."/>
            <person name="Lee T.J."/>
            <person name="Akiba M."/>
            <person name="Lee H.H."/>
            <person name="Kuo T.H."/>
            <person name="Liu D."/>
            <person name="Ke H.M."/>
            <person name="Yokoi T."/>
            <person name="Roa M.B."/>
            <person name="Lu M.J."/>
            <person name="Chang Y.Y."/>
            <person name="Ann P.J."/>
            <person name="Tsai J.N."/>
            <person name="Chen C.Y."/>
            <person name="Tzean S.S."/>
            <person name="Ota Y."/>
            <person name="Hattori T."/>
            <person name="Sahashi N."/>
            <person name="Liou R.F."/>
            <person name="Kikuchi T."/>
            <person name="Tsai I.J."/>
        </authorList>
    </citation>
    <scope>NUCLEOTIDE SEQUENCE [LARGE SCALE GENOMIC DNA]</scope>
    <source>
        <strain evidence="3 4">FFPRI411160</strain>
    </source>
</reference>
<keyword evidence="2" id="KW-1133">Transmembrane helix</keyword>
<feature type="compositionally biased region" description="Low complexity" evidence="1">
    <location>
        <begin position="321"/>
        <end position="352"/>
    </location>
</feature>
<keyword evidence="4" id="KW-1185">Reference proteome</keyword>
<dbReference type="InParanoid" id="A0A286URX7"/>
<sequence>MSSSGPSRTIIIITAAIGGAIVLFVVIRILICIHRRRKLEPVPLPPARPLVYEGPYSSSRNDLSTTSLRGGYHSSDPSMTQRSTSLGGSLAGRYSLSTENMPLREPPSPATTSSTQYGNKSSKNLQPPQIPFSAYPGNGSSAQISTVSGGSERSTHHPYRYLNASGISVNTEQEESGQIGPSPVSSSPPSPHPSVQSRGRARPISMAPSVSSMRSTSRTVRSARSMTTIRGPPHSPHSHVEIVLPAPLATQPGAAPGAYYEEARDALTSLREATRPTFSDPWLTVGRENTNMSRSPSRERLRRSGSSRPESSQPLKRSRSKGSISRSISEQAPPKASSSLPPSLPTKSQSQPVSRKPSLDQITPPVPRLPSLHFGTLNSAMSIPSLKPEPIPARVSIPIPTPARAPISIPVPPPLVIPAPKSRPQSQASSRKSSIDQSTPPVPQLPSLHFGSLNSAMSIPSLRSEPKSIPGQARAPPSVPVPPPPVISASNSKSSARAAVRSIIELISDKEKMKPPSNLEFSYRESLQRHSLQRDSVQLAISKMPETKPGPCFVDDMLTTTTTKAKGGKLRK</sequence>
<evidence type="ECO:0000313" key="4">
    <source>
        <dbReference type="Proteomes" id="UP000217199"/>
    </source>
</evidence>
<comment type="caution">
    <text evidence="3">The sequence shown here is derived from an EMBL/GenBank/DDBJ whole genome shotgun (WGS) entry which is preliminary data.</text>
</comment>
<dbReference type="AlphaFoldDB" id="A0A286URX7"/>
<feature type="region of interest" description="Disordered" evidence="1">
    <location>
        <begin position="278"/>
        <end position="494"/>
    </location>
</feature>
<keyword evidence="2" id="KW-0472">Membrane</keyword>
<feature type="compositionally biased region" description="Polar residues" evidence="1">
    <location>
        <begin position="75"/>
        <end position="87"/>
    </location>
</feature>
<evidence type="ECO:0000256" key="1">
    <source>
        <dbReference type="SAM" id="MobiDB-lite"/>
    </source>
</evidence>
<feature type="compositionally biased region" description="Polar residues" evidence="1">
    <location>
        <begin position="56"/>
        <end position="68"/>
    </location>
</feature>
<keyword evidence="2" id="KW-0812">Transmembrane</keyword>
<feature type="compositionally biased region" description="Pro residues" evidence="1">
    <location>
        <begin position="477"/>
        <end position="486"/>
    </location>
</feature>
<feature type="region of interest" description="Disordered" evidence="1">
    <location>
        <begin position="170"/>
        <end position="239"/>
    </location>
</feature>
<evidence type="ECO:0000256" key="2">
    <source>
        <dbReference type="SAM" id="Phobius"/>
    </source>
</evidence>
<dbReference type="OrthoDB" id="3270653at2759"/>
<gene>
    <name evidence="3" type="ORF">PNOK_0227400</name>
</gene>
<evidence type="ECO:0000313" key="3">
    <source>
        <dbReference type="EMBL" id="PAV22317.1"/>
    </source>
</evidence>
<dbReference type="Proteomes" id="UP000217199">
    <property type="component" value="Unassembled WGS sequence"/>
</dbReference>
<feature type="region of interest" description="Disordered" evidence="1">
    <location>
        <begin position="43"/>
        <end position="158"/>
    </location>
</feature>
<proteinExistence type="predicted"/>
<name>A0A286URX7_9AGAM</name>
<accession>A0A286URX7</accession>
<feature type="compositionally biased region" description="Polar residues" evidence="1">
    <location>
        <begin position="423"/>
        <end position="439"/>
    </location>
</feature>
<protein>
    <submittedName>
        <fullName evidence="3">Uncharacterized protein</fullName>
    </submittedName>
</protein>
<feature type="compositionally biased region" description="Low complexity" evidence="1">
    <location>
        <begin position="205"/>
        <end position="228"/>
    </location>
</feature>
<feature type="compositionally biased region" description="Polar residues" evidence="1">
    <location>
        <begin position="110"/>
        <end position="127"/>
    </location>
</feature>